<evidence type="ECO:0000256" key="4">
    <source>
        <dbReference type="ARBA" id="ARBA00022989"/>
    </source>
</evidence>
<dbReference type="FunFam" id="3.10.580.10:FF:000006">
    <property type="entry name" value="DUF21 and CBS domain protein"/>
    <property type="match status" value="1"/>
</dbReference>
<evidence type="ECO:0000256" key="6">
    <source>
        <dbReference type="PROSITE-ProRule" id="PRU00703"/>
    </source>
</evidence>
<reference evidence="11" key="1">
    <citation type="submission" date="2021-01" db="EMBL/GenBank/DDBJ databases">
        <authorList>
            <person name="Corre E."/>
            <person name="Pelletier E."/>
            <person name="Niang G."/>
            <person name="Scheremetjew M."/>
            <person name="Finn R."/>
            <person name="Kale V."/>
            <person name="Holt S."/>
            <person name="Cochrane G."/>
            <person name="Meng A."/>
            <person name="Brown T."/>
            <person name="Cohen L."/>
        </authorList>
    </citation>
    <scope>NUCLEOTIDE SEQUENCE</scope>
    <source>
        <strain evidence="11">CCMP3278</strain>
    </source>
</reference>
<dbReference type="PROSITE" id="PS51846">
    <property type="entry name" value="CNNM"/>
    <property type="match status" value="1"/>
</dbReference>
<dbReference type="InterPro" id="IPR046342">
    <property type="entry name" value="CBS_dom_sf"/>
</dbReference>
<dbReference type="InterPro" id="IPR002550">
    <property type="entry name" value="CNNM"/>
</dbReference>
<evidence type="ECO:0000259" key="10">
    <source>
        <dbReference type="PROSITE" id="PS51846"/>
    </source>
</evidence>
<dbReference type="GO" id="GO:0016020">
    <property type="term" value="C:membrane"/>
    <property type="evidence" value="ECO:0007669"/>
    <property type="project" value="UniProtKB-SubCell"/>
</dbReference>
<evidence type="ECO:0000256" key="2">
    <source>
        <dbReference type="ARBA" id="ARBA00022692"/>
    </source>
</evidence>
<gene>
    <name evidence="11" type="ORF">TOLI1172_LOCUS709</name>
</gene>
<dbReference type="CDD" id="cd04590">
    <property type="entry name" value="CBS_pair_CorC_HlyC_assoc"/>
    <property type="match status" value="1"/>
</dbReference>
<evidence type="ECO:0000313" key="11">
    <source>
        <dbReference type="EMBL" id="CAD8816321.1"/>
    </source>
</evidence>
<dbReference type="InterPro" id="IPR000644">
    <property type="entry name" value="CBS_dom"/>
</dbReference>
<feature type="transmembrane region" description="Helical" evidence="8">
    <location>
        <begin position="26"/>
        <end position="51"/>
    </location>
</feature>
<dbReference type="PANTHER" id="PTHR12064">
    <property type="entry name" value="METAL TRANSPORTER CNNM"/>
    <property type="match status" value="1"/>
</dbReference>
<evidence type="ECO:0000256" key="7">
    <source>
        <dbReference type="PROSITE-ProRule" id="PRU01193"/>
    </source>
</evidence>
<dbReference type="EMBL" id="HBFP01000978">
    <property type="protein sequence ID" value="CAD8816321.1"/>
    <property type="molecule type" value="Transcribed_RNA"/>
</dbReference>
<organism evidence="11">
    <name type="scientific">Timspurckia oligopyrenoides</name>
    <dbReference type="NCBI Taxonomy" id="708627"/>
    <lineage>
        <taxon>Eukaryota</taxon>
        <taxon>Rhodophyta</taxon>
        <taxon>Bangiophyceae</taxon>
        <taxon>Porphyridiales</taxon>
        <taxon>Porphyridiaceae</taxon>
        <taxon>Timspurckia</taxon>
    </lineage>
</organism>
<sequence length="598" mass="66533">MGSKDSTVEDVAEVSGAALRELPAPILVILAIFCLVFAALASGLTLGLMSLDSLSLDVLSRSGSEHSAQLASRIRPLREHGNRLLVTLLISNALAAELLPLVLDSLIPGGGLTSIISSVLLIMFFSEIAPQAACSRYALEIGATCAPIVNILLWILTPVALPLAWILDKLLGGHEMGRLYTRDELKGLVEVHARSKYGMLSQDETTILKATLDFATKTVESCMTSAENIFMLDIESELNRDTMKKLLRSGHSRIPIYEGTRNNIVALLITKQLLLVDPDDCIPVKMLLMRGNTTALGAKYSADSIRVAAPLCVSRLTSLIDLLNEFQRGRSHMAMVFDDLMSVEENERKLVGLVTLEDVIEEILSEEIIDETDVYVNNEGMVPVYRRGKDGKLHRTLKRPENMEHAKPDGKSSVSSGVMFKYRSLKRSMDEEDFAEFVGKVSCGKIERNFEPVGLDIDEESDDSDDDYDDEFMNRDLYSALHTRRKSEMRAPVRYVSKEQIEGGENETKSDEKENFEMAKTYMLTLANELKTEESSEVNEVLENQSSRPQSDTNFVFIRDRPSELSFSGVLDTDDPNALMNDDEPQTAPVHLRYHTLE</sequence>
<dbReference type="Pfam" id="PF00571">
    <property type="entry name" value="CBS"/>
    <property type="match status" value="1"/>
</dbReference>
<name>A0A7S1EPL1_9RHOD</name>
<dbReference type="GO" id="GO:0030026">
    <property type="term" value="P:intracellular manganese ion homeostasis"/>
    <property type="evidence" value="ECO:0007669"/>
    <property type="project" value="TreeGrafter"/>
</dbReference>
<feature type="transmembrane region" description="Helical" evidence="8">
    <location>
        <begin position="141"/>
        <end position="167"/>
    </location>
</feature>
<accession>A0A7S1EPL1</accession>
<keyword evidence="3" id="KW-0677">Repeat</keyword>
<comment type="subcellular location">
    <subcellularLocation>
        <location evidence="1">Membrane</location>
        <topology evidence="1">Multi-pass membrane protein</topology>
    </subcellularLocation>
</comment>
<keyword evidence="6" id="KW-0129">CBS domain</keyword>
<keyword evidence="5 7" id="KW-0472">Membrane</keyword>
<dbReference type="PANTHER" id="PTHR12064:SF97">
    <property type="entry name" value="METAL TRANSPORTER CNNM-5"/>
    <property type="match status" value="1"/>
</dbReference>
<keyword evidence="2 7" id="KW-0812">Transmembrane</keyword>
<evidence type="ECO:0000256" key="8">
    <source>
        <dbReference type="SAM" id="Phobius"/>
    </source>
</evidence>
<evidence type="ECO:0000256" key="3">
    <source>
        <dbReference type="ARBA" id="ARBA00022737"/>
    </source>
</evidence>
<feature type="domain" description="CBS" evidence="9">
    <location>
        <begin position="304"/>
        <end position="371"/>
    </location>
</feature>
<dbReference type="Gene3D" id="3.10.580.10">
    <property type="entry name" value="CBS-domain"/>
    <property type="match status" value="1"/>
</dbReference>
<dbReference type="AlphaFoldDB" id="A0A7S1EPL1"/>
<evidence type="ECO:0008006" key="12">
    <source>
        <dbReference type="Google" id="ProtNLM"/>
    </source>
</evidence>
<proteinExistence type="predicted"/>
<dbReference type="Pfam" id="PF01595">
    <property type="entry name" value="CNNM"/>
    <property type="match status" value="1"/>
</dbReference>
<keyword evidence="4 7" id="KW-1133">Transmembrane helix</keyword>
<evidence type="ECO:0000259" key="9">
    <source>
        <dbReference type="PROSITE" id="PS51371"/>
    </source>
</evidence>
<protein>
    <recommendedName>
        <fullName evidence="12">CNNM transmembrane domain-containing protein</fullName>
    </recommendedName>
</protein>
<evidence type="ECO:0000256" key="5">
    <source>
        <dbReference type="ARBA" id="ARBA00023136"/>
    </source>
</evidence>
<dbReference type="PROSITE" id="PS51371">
    <property type="entry name" value="CBS"/>
    <property type="match status" value="1"/>
</dbReference>
<feature type="domain" description="CNNM transmembrane" evidence="10">
    <location>
        <begin position="20"/>
        <end position="204"/>
    </location>
</feature>
<dbReference type="SUPFAM" id="SSF54631">
    <property type="entry name" value="CBS-domain pair"/>
    <property type="match status" value="1"/>
</dbReference>
<dbReference type="InterPro" id="IPR045095">
    <property type="entry name" value="ACDP"/>
</dbReference>
<dbReference type="GO" id="GO:0005737">
    <property type="term" value="C:cytoplasm"/>
    <property type="evidence" value="ECO:0007669"/>
    <property type="project" value="TreeGrafter"/>
</dbReference>
<dbReference type="GO" id="GO:0010960">
    <property type="term" value="P:magnesium ion homeostasis"/>
    <property type="evidence" value="ECO:0007669"/>
    <property type="project" value="InterPro"/>
</dbReference>
<evidence type="ECO:0000256" key="1">
    <source>
        <dbReference type="ARBA" id="ARBA00004141"/>
    </source>
</evidence>
<feature type="transmembrane region" description="Helical" evidence="8">
    <location>
        <begin position="109"/>
        <end position="129"/>
    </location>
</feature>
<dbReference type="InterPro" id="IPR044751">
    <property type="entry name" value="Ion_transp-like_CBS"/>
</dbReference>